<dbReference type="PANTHER" id="PTHR14787:SF1">
    <property type="entry name" value="ATPASE PAAT"/>
    <property type="match status" value="1"/>
</dbReference>
<dbReference type="AlphaFoldDB" id="A0A9D3MX64"/>
<proteinExistence type="predicted"/>
<name>A0A9D3MX64_ANGAN</name>
<gene>
    <name evidence="1" type="ORF">ANANG_G00048340</name>
</gene>
<dbReference type="InterPro" id="IPR028043">
    <property type="entry name" value="PAAT-like"/>
</dbReference>
<organism evidence="1 2">
    <name type="scientific">Anguilla anguilla</name>
    <name type="common">European freshwater eel</name>
    <name type="synonym">Muraena anguilla</name>
    <dbReference type="NCBI Taxonomy" id="7936"/>
    <lineage>
        <taxon>Eukaryota</taxon>
        <taxon>Metazoa</taxon>
        <taxon>Chordata</taxon>
        <taxon>Craniata</taxon>
        <taxon>Vertebrata</taxon>
        <taxon>Euteleostomi</taxon>
        <taxon>Actinopterygii</taxon>
        <taxon>Neopterygii</taxon>
        <taxon>Teleostei</taxon>
        <taxon>Anguilliformes</taxon>
        <taxon>Anguillidae</taxon>
        <taxon>Anguilla</taxon>
    </lineage>
</organism>
<sequence length="216" mass="23733">MTTQNVSFSKDGLVFAHVSWDCKSAERNLCGILHPVTASSLASLTQVYTENSGEIDLVYLEQDADTSPCVLRLQCAPHSSVLISSLLIVTEARTMEVYSGAGDYCGTCRGERHHTLPNEGAAEDISLFKKYLKLESPLASCDVKLLSLGGRDRVGIAGIVLGLQDDGRDGGSRPRARASTCAACRPWWSPWAPACRPERRTSWRWCSFSRRIRPMP</sequence>
<dbReference type="PANTHER" id="PTHR14787">
    <property type="entry name" value="C10ORF188 FAMILY MEMBER"/>
    <property type="match status" value="1"/>
</dbReference>
<dbReference type="Proteomes" id="UP001044222">
    <property type="component" value="Unassembled WGS sequence"/>
</dbReference>
<comment type="caution">
    <text evidence="1">The sequence shown here is derived from an EMBL/GenBank/DDBJ whole genome shotgun (WGS) entry which is preliminary data.</text>
</comment>
<keyword evidence="2" id="KW-1185">Reference proteome</keyword>
<reference evidence="1" key="1">
    <citation type="submission" date="2021-01" db="EMBL/GenBank/DDBJ databases">
        <title>A chromosome-scale assembly of European eel, Anguilla anguilla.</title>
        <authorList>
            <person name="Henkel C."/>
            <person name="Jong-Raadsen S.A."/>
            <person name="Dufour S."/>
            <person name="Weltzien F.-A."/>
            <person name="Palstra A.P."/>
            <person name="Pelster B."/>
            <person name="Spaink H.P."/>
            <person name="Van Den Thillart G.E."/>
            <person name="Jansen H."/>
            <person name="Zahm M."/>
            <person name="Klopp C."/>
            <person name="Cedric C."/>
            <person name="Louis A."/>
            <person name="Berthelot C."/>
            <person name="Parey E."/>
            <person name="Roest Crollius H."/>
            <person name="Montfort J."/>
            <person name="Robinson-Rechavi M."/>
            <person name="Bucao C."/>
            <person name="Bouchez O."/>
            <person name="Gislard M."/>
            <person name="Lluch J."/>
            <person name="Milhes M."/>
            <person name="Lampietro C."/>
            <person name="Lopez Roques C."/>
            <person name="Donnadieu C."/>
            <person name="Braasch I."/>
            <person name="Desvignes T."/>
            <person name="Postlethwait J."/>
            <person name="Bobe J."/>
            <person name="Guiguen Y."/>
            <person name="Dirks R."/>
        </authorList>
    </citation>
    <scope>NUCLEOTIDE SEQUENCE</scope>
    <source>
        <strain evidence="1">Tag_6206</strain>
        <tissue evidence="1">Liver</tissue>
    </source>
</reference>
<protein>
    <submittedName>
        <fullName evidence="1">Uncharacterized protein</fullName>
    </submittedName>
</protein>
<evidence type="ECO:0000313" key="1">
    <source>
        <dbReference type="EMBL" id="KAG5855367.1"/>
    </source>
</evidence>
<evidence type="ECO:0000313" key="2">
    <source>
        <dbReference type="Proteomes" id="UP001044222"/>
    </source>
</evidence>
<dbReference type="EMBL" id="JAFIRN010000002">
    <property type="protein sequence ID" value="KAG5855367.1"/>
    <property type="molecule type" value="Genomic_DNA"/>
</dbReference>
<dbReference type="Pfam" id="PF14958">
    <property type="entry name" value="PAAT-like"/>
    <property type="match status" value="1"/>
</dbReference>
<accession>A0A9D3MX64</accession>